<evidence type="ECO:0000313" key="3">
    <source>
        <dbReference type="EMBL" id="RRT61891.1"/>
    </source>
</evidence>
<feature type="domain" description="Transposase (putative) gypsy type" evidence="2">
    <location>
        <begin position="340"/>
        <end position="404"/>
    </location>
</feature>
<feature type="region of interest" description="Disordered" evidence="1">
    <location>
        <begin position="257"/>
        <end position="283"/>
    </location>
</feature>
<dbReference type="Pfam" id="PF04195">
    <property type="entry name" value="Transposase_28"/>
    <property type="match status" value="1"/>
</dbReference>
<dbReference type="Proteomes" id="UP000287651">
    <property type="component" value="Unassembled WGS sequence"/>
</dbReference>
<evidence type="ECO:0000313" key="4">
    <source>
        <dbReference type="Proteomes" id="UP000287651"/>
    </source>
</evidence>
<proteinExistence type="predicted"/>
<reference evidence="3 4" key="1">
    <citation type="journal article" date="2014" name="Agronomy (Basel)">
        <title>A Draft Genome Sequence for Ensete ventricosum, the Drought-Tolerant Tree Against Hunger.</title>
        <authorList>
            <person name="Harrison J."/>
            <person name="Moore K.A."/>
            <person name="Paszkiewicz K."/>
            <person name="Jones T."/>
            <person name="Grant M."/>
            <person name="Ambacheew D."/>
            <person name="Muzemil S."/>
            <person name="Studholme D.J."/>
        </authorList>
    </citation>
    <scope>NUCLEOTIDE SEQUENCE [LARGE SCALE GENOMIC DNA]</scope>
</reference>
<comment type="caution">
    <text evidence="3">The sequence shown here is derived from an EMBL/GenBank/DDBJ whole genome shotgun (WGS) entry which is preliminary data.</text>
</comment>
<feature type="region of interest" description="Disordered" evidence="1">
    <location>
        <begin position="511"/>
        <end position="555"/>
    </location>
</feature>
<protein>
    <recommendedName>
        <fullName evidence="2">Transposase (putative) gypsy type domain-containing protein</fullName>
    </recommendedName>
</protein>
<accession>A0A426ZD33</accession>
<gene>
    <name evidence="3" type="ORF">B296_00016246</name>
</gene>
<organism evidence="3 4">
    <name type="scientific">Ensete ventricosum</name>
    <name type="common">Abyssinian banana</name>
    <name type="synonym">Musa ensete</name>
    <dbReference type="NCBI Taxonomy" id="4639"/>
    <lineage>
        <taxon>Eukaryota</taxon>
        <taxon>Viridiplantae</taxon>
        <taxon>Streptophyta</taxon>
        <taxon>Embryophyta</taxon>
        <taxon>Tracheophyta</taxon>
        <taxon>Spermatophyta</taxon>
        <taxon>Magnoliopsida</taxon>
        <taxon>Liliopsida</taxon>
        <taxon>Zingiberales</taxon>
        <taxon>Musaceae</taxon>
        <taxon>Ensete</taxon>
    </lineage>
</organism>
<name>A0A426ZD33_ENSVE</name>
<dbReference type="AlphaFoldDB" id="A0A426ZD33"/>
<dbReference type="InterPro" id="IPR007321">
    <property type="entry name" value="Transposase_28"/>
</dbReference>
<feature type="compositionally biased region" description="Low complexity" evidence="1">
    <location>
        <begin position="266"/>
        <end position="278"/>
    </location>
</feature>
<evidence type="ECO:0000256" key="1">
    <source>
        <dbReference type="SAM" id="MobiDB-lite"/>
    </source>
</evidence>
<dbReference type="EMBL" id="AMZH03007205">
    <property type="protein sequence ID" value="RRT61891.1"/>
    <property type="molecule type" value="Genomic_DNA"/>
</dbReference>
<dbReference type="PANTHER" id="PTHR31099">
    <property type="entry name" value="OS06G0165300 PROTEIN"/>
    <property type="match status" value="1"/>
</dbReference>
<sequence>MMAEGYALGMAELMTTEKRVSGTTELMRAESCASGTTELMMAEGHVSGMTELMMTERRISSTIELKMDERHISGMTELMMAERCISGMTELMMAERCVSGTTELMMAERCASGTTELMMVERCISGMIELKMVERHVSGTIDLKMTERCVSGTIDLTMAEGRISGTIELTMLKGVHREHLSVCDVLSLPRASEPPFSGFIITSPTAIDLTCSSELLLLSPRLFAVLLLSSPLLLQTGQMSSSGSSIIRVVSSANSEGMRLEGRETSVSGSSNSGIPSPDDARSRRDLEVMKSCHDIASAISEAALESIRECYSIPEGYVLWAPSPEQRPYQPKPSKISISVDALEVGLRFPLHPTIVKYLRWWRISPSQMVPNSWRYLIAFLGECRGARIVPSRTLFFTCFRVCKSWGGYYLTARASFKVSGAPTNNKGWKARYFFVSGPSWSFRADWSIHPISNVPPLLSKEESVVVNRLRGILPLSRVIWDMTEKWLVEAGLSPASRGAMDMNVLRKKPWMPGGKDTPVAGPEGAQPEVEVTHAKASAKRPMGSLVPDQTAAG</sequence>
<dbReference type="PANTHER" id="PTHR31099:SF28">
    <property type="entry name" value="F5J5.12"/>
    <property type="match status" value="1"/>
</dbReference>
<evidence type="ECO:0000259" key="2">
    <source>
        <dbReference type="Pfam" id="PF04195"/>
    </source>
</evidence>